<feature type="transmembrane region" description="Helical" evidence="4">
    <location>
        <begin position="142"/>
        <end position="159"/>
    </location>
</feature>
<dbReference type="InterPro" id="IPR011990">
    <property type="entry name" value="TPR-like_helical_dom_sf"/>
</dbReference>
<accession>A0A2S8G3T3</accession>
<dbReference type="Pfam" id="PF13432">
    <property type="entry name" value="TPR_16"/>
    <property type="match status" value="1"/>
</dbReference>
<feature type="domain" description="Tetratricopeptide repeat protein 21A/21B C-terminal ARM" evidence="5">
    <location>
        <begin position="398"/>
        <end position="536"/>
    </location>
</feature>
<dbReference type="Gene3D" id="1.25.40.10">
    <property type="entry name" value="Tetratricopeptide repeat domain"/>
    <property type="match status" value="3"/>
</dbReference>
<reference evidence="6 7" key="1">
    <citation type="submission" date="2018-02" db="EMBL/GenBank/DDBJ databases">
        <title>Comparative genomes isolates from brazilian mangrove.</title>
        <authorList>
            <person name="Araujo J.E."/>
            <person name="Taketani R.G."/>
            <person name="Silva M.C.P."/>
            <person name="Loureco M.V."/>
            <person name="Andreote F.D."/>
        </authorList>
    </citation>
    <scope>NUCLEOTIDE SEQUENCE [LARGE SCALE GENOMIC DNA]</scope>
    <source>
        <strain evidence="6 7">HEX-2 MGV</strain>
    </source>
</reference>
<evidence type="ECO:0000256" key="2">
    <source>
        <dbReference type="ARBA" id="ARBA00022803"/>
    </source>
</evidence>
<comment type="caution">
    <text evidence="6">The sequence shown here is derived from an EMBL/GenBank/DDBJ whole genome shotgun (WGS) entry which is preliminary data.</text>
</comment>
<feature type="transmembrane region" description="Helical" evidence="4">
    <location>
        <begin position="12"/>
        <end position="29"/>
    </location>
</feature>
<keyword evidence="2 3" id="KW-0802">TPR repeat</keyword>
<feature type="transmembrane region" description="Helical" evidence="4">
    <location>
        <begin position="115"/>
        <end position="136"/>
    </location>
</feature>
<dbReference type="PANTHER" id="PTHR44227:SF3">
    <property type="entry name" value="PROTEIN O-MANNOSYL-TRANSFERASE TMTC4"/>
    <property type="match status" value="1"/>
</dbReference>
<keyword evidence="4" id="KW-0472">Membrane</keyword>
<feature type="repeat" description="TPR" evidence="3">
    <location>
        <begin position="499"/>
        <end position="532"/>
    </location>
</feature>
<organism evidence="6 7">
    <name type="scientific">Blastopirellula marina</name>
    <dbReference type="NCBI Taxonomy" id="124"/>
    <lineage>
        <taxon>Bacteria</taxon>
        <taxon>Pseudomonadati</taxon>
        <taxon>Planctomycetota</taxon>
        <taxon>Planctomycetia</taxon>
        <taxon>Pirellulales</taxon>
        <taxon>Pirellulaceae</taxon>
        <taxon>Blastopirellula</taxon>
    </lineage>
</organism>
<feature type="transmembrane region" description="Helical" evidence="4">
    <location>
        <begin position="353"/>
        <end position="373"/>
    </location>
</feature>
<dbReference type="Proteomes" id="UP000240009">
    <property type="component" value="Unassembled WGS sequence"/>
</dbReference>
<keyword evidence="6" id="KW-0808">Transferase</keyword>
<dbReference type="InterPro" id="IPR052346">
    <property type="entry name" value="O-mannosyl-transferase_TMTC"/>
</dbReference>
<dbReference type="InterPro" id="IPR056834">
    <property type="entry name" value="ARM_TT21_C"/>
</dbReference>
<feature type="repeat" description="TPR" evidence="3">
    <location>
        <begin position="430"/>
        <end position="463"/>
    </location>
</feature>
<keyword evidence="4" id="KW-0812">Transmembrane</keyword>
<sequence>MEKRLHQKNIAIYVIVLAVTVLFLVYLPAVNGDFIWDDDDYVVNNGNLRDWPGLFRIWATPGATPQYYPLVHSMFWAEFQLWGIRPIGFHVVNVVLHGLNAFLLWRLLVFLKIPGAWFCALIFAFHPAHVESVAWITERKNVLSGLFYLLSALCYLRFLGDSLEDKSASIPMDRARWKWYVLGSFCFVCALLSKTIACSLPAAILLVIWWKQGTLRWKHVVPLIPWFIVGLGFGLLTAAVEKKHVGASGNEFEWSLAERCLIAGRAVWHYCATLVWPVNLSFFYAKWDINVDHLLPWLFPLAAILFVLFFVWAAKYWGRGPLVAVLFFGGTLLPALGFINVYPMRYSFVADHFMYLASIGLIVLVGSGLFVAIQTMTSRGTTEKYRPAFGYSIAVVLLLVLAIQAHRQAYAYQSLEHLWRDTLTKNPSSFIARVGLANSLYQKGNQDEAIHQLREAIRLKPNDNYESYLSLANLLNDAGQWNEATTQYHRVIEQNPSCSSAYFGLAQIAQTRGETQSAIQNYERALQLADAETESVRNYFADSNQLDQIHTALGELKARQGNLKIAKMHLDQAVKYNPQNARAQYNLGIICAAQANHLEAVDALSKSLVIAPDSAGTHVQLARSLIALRRNDQAVKNLEEAVRIDPSRQDAVQLLKTLRSAASQPLESP</sequence>
<feature type="repeat" description="TPR" evidence="3">
    <location>
        <begin position="547"/>
        <end position="580"/>
    </location>
</feature>
<evidence type="ECO:0000259" key="5">
    <source>
        <dbReference type="Pfam" id="PF25063"/>
    </source>
</evidence>
<evidence type="ECO:0000313" key="7">
    <source>
        <dbReference type="Proteomes" id="UP000240009"/>
    </source>
</evidence>
<proteinExistence type="predicted"/>
<dbReference type="PANTHER" id="PTHR44227">
    <property type="match status" value="1"/>
</dbReference>
<feature type="repeat" description="TPR" evidence="3">
    <location>
        <begin position="581"/>
        <end position="614"/>
    </location>
</feature>
<feature type="repeat" description="TPR" evidence="3">
    <location>
        <begin position="465"/>
        <end position="498"/>
    </location>
</feature>
<evidence type="ECO:0000256" key="3">
    <source>
        <dbReference type="PROSITE-ProRule" id="PRU00339"/>
    </source>
</evidence>
<dbReference type="SMART" id="SM00028">
    <property type="entry name" value="TPR"/>
    <property type="match status" value="6"/>
</dbReference>
<keyword evidence="4" id="KW-1133">Transmembrane helix</keyword>
<dbReference type="InterPro" id="IPR019734">
    <property type="entry name" value="TPR_rpt"/>
</dbReference>
<dbReference type="SUPFAM" id="SSF48452">
    <property type="entry name" value="TPR-like"/>
    <property type="match status" value="1"/>
</dbReference>
<evidence type="ECO:0000313" key="6">
    <source>
        <dbReference type="EMBL" id="PQO39108.1"/>
    </source>
</evidence>
<keyword evidence="1" id="KW-0677">Repeat</keyword>
<feature type="transmembrane region" description="Helical" evidence="4">
    <location>
        <begin position="297"/>
        <end position="314"/>
    </location>
</feature>
<feature type="transmembrane region" description="Helical" evidence="4">
    <location>
        <begin position="222"/>
        <end position="240"/>
    </location>
</feature>
<evidence type="ECO:0000256" key="1">
    <source>
        <dbReference type="ARBA" id="ARBA00022737"/>
    </source>
</evidence>
<protein>
    <submittedName>
        <fullName evidence="6">O-GlcNAc transferase</fullName>
    </submittedName>
</protein>
<dbReference type="Pfam" id="PF13181">
    <property type="entry name" value="TPR_8"/>
    <property type="match status" value="1"/>
</dbReference>
<feature type="transmembrane region" description="Helical" evidence="4">
    <location>
        <begin position="385"/>
        <end position="405"/>
    </location>
</feature>
<feature type="transmembrane region" description="Helical" evidence="4">
    <location>
        <begin position="87"/>
        <end position="108"/>
    </location>
</feature>
<gene>
    <name evidence="6" type="ORF">C5Y96_04400</name>
</gene>
<feature type="transmembrane region" description="Helical" evidence="4">
    <location>
        <begin position="179"/>
        <end position="210"/>
    </location>
</feature>
<name>A0A2S8G3T3_9BACT</name>
<feature type="transmembrane region" description="Helical" evidence="4">
    <location>
        <begin position="267"/>
        <end position="285"/>
    </location>
</feature>
<dbReference type="GO" id="GO:0016740">
    <property type="term" value="F:transferase activity"/>
    <property type="evidence" value="ECO:0007669"/>
    <property type="project" value="UniProtKB-KW"/>
</dbReference>
<dbReference type="PROSITE" id="PS50005">
    <property type="entry name" value="TPR"/>
    <property type="match status" value="6"/>
</dbReference>
<dbReference type="Pfam" id="PF25063">
    <property type="entry name" value="ARM_TT21_C"/>
    <property type="match status" value="1"/>
</dbReference>
<evidence type="ECO:0000256" key="4">
    <source>
        <dbReference type="SAM" id="Phobius"/>
    </source>
</evidence>
<feature type="transmembrane region" description="Helical" evidence="4">
    <location>
        <begin position="321"/>
        <end position="341"/>
    </location>
</feature>
<dbReference type="EMBL" id="PUIA01000016">
    <property type="protein sequence ID" value="PQO39108.1"/>
    <property type="molecule type" value="Genomic_DNA"/>
</dbReference>
<feature type="repeat" description="TPR" evidence="3">
    <location>
        <begin position="615"/>
        <end position="648"/>
    </location>
</feature>
<dbReference type="AlphaFoldDB" id="A0A2S8G3T3"/>